<protein>
    <submittedName>
        <fullName evidence="1">Uncharacterized protein</fullName>
    </submittedName>
</protein>
<dbReference type="KEGG" id="psi:S70_03275"/>
<dbReference type="EMBL" id="CP003488">
    <property type="protein sequence ID" value="AFH92544.1"/>
    <property type="molecule type" value="Genomic_DNA"/>
</dbReference>
<gene>
    <name evidence="1" type="ordered locus">S70_03275</name>
</gene>
<dbReference type="HOGENOM" id="CLU_2739141_0_0_6"/>
<reference evidence="2" key="2">
    <citation type="submission" date="2012-04" db="EMBL/GenBank/DDBJ databases">
        <title>Complete genome sequence of Providencia stuartii clinical isolate MRSN 2154.</title>
        <authorList>
            <person name="Clifford R.J."/>
            <person name="Hang J."/>
            <person name="Riley M.C."/>
            <person name="Onmus-Leone F."/>
            <person name="Kuschner R.A."/>
            <person name="Lesho E.P."/>
            <person name="Waterman P.E."/>
        </authorList>
    </citation>
    <scope>NUCLEOTIDE SEQUENCE [LARGE SCALE GENOMIC DNA]</scope>
    <source>
        <strain evidence="2">MRSN 2154</strain>
    </source>
</reference>
<sequence length="65" mass="7365">MSKYSNSHIAVLQRCSAAKAETFSSDIGIEKRYGDMVVMDSSFVNRAVRRRIKANEKKRNKKLGS</sequence>
<accession>A0A140NFN2</accession>
<proteinExistence type="predicted"/>
<dbReference type="AlphaFoldDB" id="A0A140NFN2"/>
<dbReference type="Proteomes" id="UP000005012">
    <property type="component" value="Chromosome"/>
</dbReference>
<organism evidence="1 2">
    <name type="scientific">Providencia stuartii (strain MRSN 2154)</name>
    <dbReference type="NCBI Taxonomy" id="1157951"/>
    <lineage>
        <taxon>Bacteria</taxon>
        <taxon>Pseudomonadati</taxon>
        <taxon>Pseudomonadota</taxon>
        <taxon>Gammaproteobacteria</taxon>
        <taxon>Enterobacterales</taxon>
        <taxon>Morganellaceae</taxon>
        <taxon>Providencia</taxon>
    </lineage>
</organism>
<reference evidence="1 2" key="1">
    <citation type="journal article" date="2012" name="J. Bacteriol.">
        <title>Complete Genome Sequence of Providencia stuartii Clinical Isolate MRSN 2154.</title>
        <authorList>
            <person name="Clifford R.J."/>
            <person name="Hang J."/>
            <person name="Riley M.C."/>
            <person name="Onmus-Leone F."/>
            <person name="Kuschner R.A."/>
            <person name="Lesho E.P."/>
            <person name="Waterman P.E."/>
        </authorList>
    </citation>
    <scope>NUCLEOTIDE SEQUENCE [LARGE SCALE GENOMIC DNA]</scope>
    <source>
        <strain evidence="1 2">MRSN 2154</strain>
    </source>
</reference>
<dbReference type="RefSeq" id="WP_014656352.1">
    <property type="nucleotide sequence ID" value="NC_017731.1"/>
</dbReference>
<dbReference type="PATRIC" id="fig|1157951.4.peg.651"/>
<dbReference type="GeneID" id="93518608"/>
<evidence type="ECO:0000313" key="2">
    <source>
        <dbReference type="Proteomes" id="UP000005012"/>
    </source>
</evidence>
<evidence type="ECO:0000313" key="1">
    <source>
        <dbReference type="EMBL" id="AFH92544.1"/>
    </source>
</evidence>
<name>A0A140NFN2_PROSM</name>